<evidence type="ECO:0000313" key="4">
    <source>
        <dbReference type="Proteomes" id="UP000002051"/>
    </source>
</evidence>
<reference evidence="3" key="3">
    <citation type="submission" date="2015-04" db="UniProtKB">
        <authorList>
            <consortium name="EnsemblPlants"/>
        </authorList>
    </citation>
    <scope>IDENTIFICATION</scope>
    <source>
        <strain evidence="3">cv. Jemalong A17</strain>
    </source>
</reference>
<dbReference type="Proteomes" id="UP000002051">
    <property type="component" value="Chromosome 5"/>
</dbReference>
<evidence type="ECO:0000313" key="2">
    <source>
        <dbReference type="EMBL" id="AES96470.1"/>
    </source>
</evidence>
<name>G7K8B8_MEDTR</name>
<proteinExistence type="predicted"/>
<organism evidence="2 4">
    <name type="scientific">Medicago truncatula</name>
    <name type="common">Barrel medic</name>
    <name type="synonym">Medicago tribuloides</name>
    <dbReference type="NCBI Taxonomy" id="3880"/>
    <lineage>
        <taxon>Eukaryota</taxon>
        <taxon>Viridiplantae</taxon>
        <taxon>Streptophyta</taxon>
        <taxon>Embryophyta</taxon>
        <taxon>Tracheophyta</taxon>
        <taxon>Spermatophyta</taxon>
        <taxon>Magnoliopsida</taxon>
        <taxon>eudicotyledons</taxon>
        <taxon>Gunneridae</taxon>
        <taxon>Pentapetalae</taxon>
        <taxon>rosids</taxon>
        <taxon>fabids</taxon>
        <taxon>Fabales</taxon>
        <taxon>Fabaceae</taxon>
        <taxon>Papilionoideae</taxon>
        <taxon>50 kb inversion clade</taxon>
        <taxon>NPAAA clade</taxon>
        <taxon>Hologalegina</taxon>
        <taxon>IRL clade</taxon>
        <taxon>Trifolieae</taxon>
        <taxon>Medicago</taxon>
    </lineage>
</organism>
<dbReference type="EnsemblPlants" id="AES96470">
    <property type="protein sequence ID" value="AES96470"/>
    <property type="gene ID" value="MTR_5g037510"/>
</dbReference>
<keyword evidence="4" id="KW-1185">Reference proteome</keyword>
<sequence>MSYRTPYYCCQNYDVAHPLRSKSTAESKTVVKSQQQRMKYKIAGFYTILKDPGDNEGENGSDASDDDDGDGGNDEIDEDEGVDMMGDDP</sequence>
<dbReference type="AlphaFoldDB" id="G7K8B8"/>
<dbReference type="PaxDb" id="3880-AES96470"/>
<reference evidence="2 4" key="1">
    <citation type="journal article" date="2011" name="Nature">
        <title>The Medicago genome provides insight into the evolution of rhizobial symbioses.</title>
        <authorList>
            <person name="Young N.D."/>
            <person name="Debelle F."/>
            <person name="Oldroyd G.E."/>
            <person name="Geurts R."/>
            <person name="Cannon S.B."/>
            <person name="Udvardi M.K."/>
            <person name="Benedito V.A."/>
            <person name="Mayer K.F."/>
            <person name="Gouzy J."/>
            <person name="Schoof H."/>
            <person name="Van de Peer Y."/>
            <person name="Proost S."/>
            <person name="Cook D.R."/>
            <person name="Meyers B.C."/>
            <person name="Spannagl M."/>
            <person name="Cheung F."/>
            <person name="De Mita S."/>
            <person name="Krishnakumar V."/>
            <person name="Gundlach H."/>
            <person name="Zhou S."/>
            <person name="Mudge J."/>
            <person name="Bharti A.K."/>
            <person name="Murray J.D."/>
            <person name="Naoumkina M.A."/>
            <person name="Rosen B."/>
            <person name="Silverstein K.A."/>
            <person name="Tang H."/>
            <person name="Rombauts S."/>
            <person name="Zhao P.X."/>
            <person name="Zhou P."/>
            <person name="Barbe V."/>
            <person name="Bardou P."/>
            <person name="Bechner M."/>
            <person name="Bellec A."/>
            <person name="Berger A."/>
            <person name="Berges H."/>
            <person name="Bidwell S."/>
            <person name="Bisseling T."/>
            <person name="Choisne N."/>
            <person name="Couloux A."/>
            <person name="Denny R."/>
            <person name="Deshpande S."/>
            <person name="Dai X."/>
            <person name="Doyle J.J."/>
            <person name="Dudez A.M."/>
            <person name="Farmer A.D."/>
            <person name="Fouteau S."/>
            <person name="Franken C."/>
            <person name="Gibelin C."/>
            <person name="Gish J."/>
            <person name="Goldstein S."/>
            <person name="Gonzalez A.J."/>
            <person name="Green P.J."/>
            <person name="Hallab A."/>
            <person name="Hartog M."/>
            <person name="Hua A."/>
            <person name="Humphray S.J."/>
            <person name="Jeong D.H."/>
            <person name="Jing Y."/>
            <person name="Jocker A."/>
            <person name="Kenton S.M."/>
            <person name="Kim D.J."/>
            <person name="Klee K."/>
            <person name="Lai H."/>
            <person name="Lang C."/>
            <person name="Lin S."/>
            <person name="Macmil S.L."/>
            <person name="Magdelenat G."/>
            <person name="Matthews L."/>
            <person name="McCorrison J."/>
            <person name="Monaghan E.L."/>
            <person name="Mun J.H."/>
            <person name="Najar F.Z."/>
            <person name="Nicholson C."/>
            <person name="Noirot C."/>
            <person name="O'Bleness M."/>
            <person name="Paule C.R."/>
            <person name="Poulain J."/>
            <person name="Prion F."/>
            <person name="Qin B."/>
            <person name="Qu C."/>
            <person name="Retzel E.F."/>
            <person name="Riddle C."/>
            <person name="Sallet E."/>
            <person name="Samain S."/>
            <person name="Samson N."/>
            <person name="Sanders I."/>
            <person name="Saurat O."/>
            <person name="Scarpelli C."/>
            <person name="Schiex T."/>
            <person name="Segurens B."/>
            <person name="Severin A.J."/>
            <person name="Sherrier D.J."/>
            <person name="Shi R."/>
            <person name="Sims S."/>
            <person name="Singer S.R."/>
            <person name="Sinharoy S."/>
            <person name="Sterck L."/>
            <person name="Viollet A."/>
            <person name="Wang B.B."/>
            <person name="Wang K."/>
            <person name="Wang M."/>
            <person name="Wang X."/>
            <person name="Warfsmann J."/>
            <person name="Weissenbach J."/>
            <person name="White D.D."/>
            <person name="White J.D."/>
            <person name="Wiley G.B."/>
            <person name="Wincker P."/>
            <person name="Xing Y."/>
            <person name="Yang L."/>
            <person name="Yao Z."/>
            <person name="Ying F."/>
            <person name="Zhai J."/>
            <person name="Zhou L."/>
            <person name="Zuber A."/>
            <person name="Denarie J."/>
            <person name="Dixon R.A."/>
            <person name="May G.D."/>
            <person name="Schwartz D.C."/>
            <person name="Rogers J."/>
            <person name="Quetier F."/>
            <person name="Town C.D."/>
            <person name="Roe B.A."/>
        </authorList>
    </citation>
    <scope>NUCLEOTIDE SEQUENCE [LARGE SCALE GENOMIC DNA]</scope>
    <source>
        <strain evidence="2">A17</strain>
        <strain evidence="3 4">cv. Jemalong A17</strain>
    </source>
</reference>
<gene>
    <name evidence="2" type="ordered locus">MTR_5g037510</name>
</gene>
<evidence type="ECO:0000313" key="3">
    <source>
        <dbReference type="EnsemblPlants" id="AES96470"/>
    </source>
</evidence>
<accession>G7K8B8</accession>
<feature type="compositionally biased region" description="Acidic residues" evidence="1">
    <location>
        <begin position="54"/>
        <end position="89"/>
    </location>
</feature>
<feature type="region of interest" description="Disordered" evidence="1">
    <location>
        <begin position="50"/>
        <end position="89"/>
    </location>
</feature>
<dbReference type="EMBL" id="CM001221">
    <property type="protein sequence ID" value="AES96470.1"/>
    <property type="molecule type" value="Genomic_DNA"/>
</dbReference>
<reference evidence="2 4" key="2">
    <citation type="journal article" date="2014" name="BMC Genomics">
        <title>An improved genome release (version Mt4.0) for the model legume Medicago truncatula.</title>
        <authorList>
            <person name="Tang H."/>
            <person name="Krishnakumar V."/>
            <person name="Bidwell S."/>
            <person name="Rosen B."/>
            <person name="Chan A."/>
            <person name="Zhou S."/>
            <person name="Gentzbittel L."/>
            <person name="Childs K.L."/>
            <person name="Yandell M."/>
            <person name="Gundlach H."/>
            <person name="Mayer K.F."/>
            <person name="Schwartz D.C."/>
            <person name="Town C.D."/>
        </authorList>
    </citation>
    <scope>GENOME REANNOTATION</scope>
    <source>
        <strain evidence="3 4">cv. Jemalong A17</strain>
    </source>
</reference>
<dbReference type="HOGENOM" id="CLU_2458199_0_0_1"/>
<evidence type="ECO:0000256" key="1">
    <source>
        <dbReference type="SAM" id="MobiDB-lite"/>
    </source>
</evidence>
<protein>
    <submittedName>
        <fullName evidence="2 3">Uncharacterized protein</fullName>
    </submittedName>
</protein>